<evidence type="ECO:0000256" key="12">
    <source>
        <dbReference type="ARBA" id="ARBA00022806"/>
    </source>
</evidence>
<evidence type="ECO:0000256" key="7">
    <source>
        <dbReference type="ARBA" id="ARBA00022722"/>
    </source>
</evidence>
<dbReference type="EMBL" id="KF358278">
    <property type="protein sequence ID" value="AHY24219.1"/>
    <property type="molecule type" value="Genomic_DNA"/>
</dbReference>
<feature type="non-terminal residue" evidence="17">
    <location>
        <position position="102"/>
    </location>
</feature>
<dbReference type="GO" id="GO:0003677">
    <property type="term" value="F:DNA binding"/>
    <property type="evidence" value="ECO:0007669"/>
    <property type="project" value="UniProtKB-KW"/>
</dbReference>
<evidence type="ECO:0000313" key="17">
    <source>
        <dbReference type="EMBL" id="AHY24219.1"/>
    </source>
</evidence>
<evidence type="ECO:0000256" key="1">
    <source>
        <dbReference type="ARBA" id="ARBA00001946"/>
    </source>
</evidence>
<proteinExistence type="predicted"/>
<dbReference type="GO" id="GO:0046872">
    <property type="term" value="F:metal ion binding"/>
    <property type="evidence" value="ECO:0007669"/>
    <property type="project" value="UniProtKB-KW"/>
</dbReference>
<evidence type="ECO:0000256" key="8">
    <source>
        <dbReference type="ARBA" id="ARBA00022723"/>
    </source>
</evidence>
<evidence type="ECO:0000259" key="16">
    <source>
        <dbReference type="PROSITE" id="PS52020"/>
    </source>
</evidence>
<reference evidence="17" key="1">
    <citation type="journal article" date="2014" name="Acta Vet. Hung.">
        <title>First detection of circovirus-like sequences in amphibians and novel putative circoviruses in fishes.</title>
        <authorList>
            <person name="Tarjan Z.L."/>
            <person name="Penzes J.J."/>
            <person name="Toth R.P."/>
            <person name="Benko M."/>
        </authorList>
    </citation>
    <scope>NUCLEOTIDE SEQUENCE</scope>
    <source>
        <strain evidence="17">ROA-1</strain>
    </source>
</reference>
<keyword evidence="9" id="KW-0547">Nucleotide-binding</keyword>
<protein>
    <submittedName>
        <fullName evidence="17">Replication-associated protein</fullName>
    </submittedName>
</protein>
<feature type="domain" description="CRESS-DNA virus Rep endonuclease" evidence="16">
    <location>
        <begin position="1"/>
        <end position="52"/>
    </location>
</feature>
<comment type="cofactor">
    <cofactor evidence="1">
        <name>Mg(2+)</name>
        <dbReference type="ChEBI" id="CHEBI:18420"/>
    </cofactor>
</comment>
<keyword evidence="13" id="KW-0067">ATP-binding</keyword>
<keyword evidence="3" id="KW-1048">Host nucleus</keyword>
<evidence type="ECO:0000256" key="13">
    <source>
        <dbReference type="ARBA" id="ARBA00022840"/>
    </source>
</evidence>
<dbReference type="PROSITE" id="PS52020">
    <property type="entry name" value="CRESS_DNA_REP"/>
    <property type="match status" value="1"/>
</dbReference>
<keyword evidence="4" id="KW-0808">Transferase</keyword>
<evidence type="ECO:0000256" key="9">
    <source>
        <dbReference type="ARBA" id="ARBA00022741"/>
    </source>
</evidence>
<dbReference type="GO" id="GO:0016779">
    <property type="term" value="F:nucleotidyltransferase activity"/>
    <property type="evidence" value="ECO:0007669"/>
    <property type="project" value="UniProtKB-KW"/>
</dbReference>
<dbReference type="GO" id="GO:0042025">
    <property type="term" value="C:host cell nucleus"/>
    <property type="evidence" value="ECO:0007669"/>
    <property type="project" value="UniProtKB-SubCell"/>
</dbReference>
<feature type="non-terminal residue" evidence="17">
    <location>
        <position position="1"/>
    </location>
</feature>
<keyword evidence="6" id="KW-0235">DNA replication</keyword>
<dbReference type="GO" id="GO:0004519">
    <property type="term" value="F:endonuclease activity"/>
    <property type="evidence" value="ECO:0007669"/>
    <property type="project" value="UniProtKB-KW"/>
</dbReference>
<dbReference type="GO" id="GO:0004386">
    <property type="term" value="F:helicase activity"/>
    <property type="evidence" value="ECO:0007669"/>
    <property type="project" value="UniProtKB-KW"/>
</dbReference>
<dbReference type="GO" id="GO:0005524">
    <property type="term" value="F:ATP binding"/>
    <property type="evidence" value="ECO:0007669"/>
    <property type="project" value="UniProtKB-KW"/>
</dbReference>
<evidence type="ECO:0000256" key="6">
    <source>
        <dbReference type="ARBA" id="ARBA00022705"/>
    </source>
</evidence>
<evidence type="ECO:0000256" key="14">
    <source>
        <dbReference type="ARBA" id="ARBA00023124"/>
    </source>
</evidence>
<keyword evidence="7" id="KW-0540">Nuclease</keyword>
<dbReference type="GO" id="GO:0016787">
    <property type="term" value="F:hydrolase activity"/>
    <property type="evidence" value="ECO:0007669"/>
    <property type="project" value="UniProtKB-KW"/>
</dbReference>
<accession>A0A023W422</accession>
<keyword evidence="8" id="KW-0479">Metal-binding</keyword>
<keyword evidence="12" id="KW-0347">Helicase</keyword>
<dbReference type="GO" id="GO:0006260">
    <property type="term" value="P:DNA replication"/>
    <property type="evidence" value="ECO:0007669"/>
    <property type="project" value="UniProtKB-KW"/>
</dbReference>
<sequence>YCLFLRSRKLAYCKQLSAHAHWEPRRGSHQQALDYVTKRDTRVAGPWQFGVEPRQGKRNDLHAVQEAIQGGASDRELFEDHFPAMVKYHRGIKEYRRLCTLP</sequence>
<keyword evidence="11" id="KW-0378">Hydrolase</keyword>
<organism evidence="17">
    <name type="scientific">Roach circo-like virus</name>
    <dbReference type="NCBI Taxonomy" id="1494918"/>
    <lineage>
        <taxon>Viruses</taxon>
        <taxon>Monodnaviria</taxon>
        <taxon>Shotokuvirae</taxon>
        <taxon>Cressdnaviricota</taxon>
        <taxon>Arfiviricetes</taxon>
        <taxon>Cirlivirales</taxon>
        <taxon>Circoviridae</taxon>
    </lineage>
</organism>
<name>A0A023W422_9CIRC</name>
<keyword evidence="5" id="KW-0548">Nucleotidyltransferase</keyword>
<evidence type="ECO:0000256" key="5">
    <source>
        <dbReference type="ARBA" id="ARBA00022695"/>
    </source>
</evidence>
<evidence type="ECO:0000256" key="4">
    <source>
        <dbReference type="ARBA" id="ARBA00022679"/>
    </source>
</evidence>
<dbReference type="InterPro" id="IPR049912">
    <property type="entry name" value="CRESS_DNA_REP"/>
</dbReference>
<dbReference type="Gene3D" id="3.40.1310.20">
    <property type="match status" value="1"/>
</dbReference>
<evidence type="ECO:0000256" key="15">
    <source>
        <dbReference type="ARBA" id="ARBA00023125"/>
    </source>
</evidence>
<keyword evidence="10" id="KW-0255">Endonuclease</keyword>
<evidence type="ECO:0000256" key="3">
    <source>
        <dbReference type="ARBA" id="ARBA00022562"/>
    </source>
</evidence>
<keyword evidence="14" id="KW-0190">Covalent protein-DNA linkage</keyword>
<evidence type="ECO:0000256" key="2">
    <source>
        <dbReference type="ARBA" id="ARBA00004147"/>
    </source>
</evidence>
<evidence type="ECO:0000256" key="11">
    <source>
        <dbReference type="ARBA" id="ARBA00022801"/>
    </source>
</evidence>
<comment type="subcellular location">
    <subcellularLocation>
        <location evidence="2">Host nucleus</location>
    </subcellularLocation>
</comment>
<gene>
    <name evidence="17" type="primary">rep</name>
</gene>
<keyword evidence="15" id="KW-0238">DNA-binding</keyword>
<evidence type="ECO:0000256" key="10">
    <source>
        <dbReference type="ARBA" id="ARBA00022759"/>
    </source>
</evidence>